<gene>
    <name evidence="3" type="ORF">LOTGIDRAFT_175442</name>
</gene>
<reference evidence="3 4" key="1">
    <citation type="journal article" date="2013" name="Nature">
        <title>Insights into bilaterian evolution from three spiralian genomes.</title>
        <authorList>
            <person name="Simakov O."/>
            <person name="Marletaz F."/>
            <person name="Cho S.J."/>
            <person name="Edsinger-Gonzales E."/>
            <person name="Havlak P."/>
            <person name="Hellsten U."/>
            <person name="Kuo D.H."/>
            <person name="Larsson T."/>
            <person name="Lv J."/>
            <person name="Arendt D."/>
            <person name="Savage R."/>
            <person name="Osoegawa K."/>
            <person name="de Jong P."/>
            <person name="Grimwood J."/>
            <person name="Chapman J.A."/>
            <person name="Shapiro H."/>
            <person name="Aerts A."/>
            <person name="Otillar R.P."/>
            <person name="Terry A.Y."/>
            <person name="Boore J.L."/>
            <person name="Grigoriev I.V."/>
            <person name="Lindberg D.R."/>
            <person name="Seaver E.C."/>
            <person name="Weisblat D.A."/>
            <person name="Putnam N.H."/>
            <person name="Rokhsar D.S."/>
        </authorList>
    </citation>
    <scope>NUCLEOTIDE SEQUENCE [LARGE SCALE GENOMIC DNA]</scope>
</reference>
<dbReference type="Pfam" id="PF00339">
    <property type="entry name" value="Arrestin_N"/>
    <property type="match status" value="1"/>
</dbReference>
<dbReference type="InterPro" id="IPR050357">
    <property type="entry name" value="Arrestin_domain-protein"/>
</dbReference>
<dbReference type="AlphaFoldDB" id="V3ZSJ4"/>
<dbReference type="KEGG" id="lgi:LOTGIDRAFT_175442"/>
<dbReference type="InterPro" id="IPR014752">
    <property type="entry name" value="Arrestin-like_C"/>
</dbReference>
<dbReference type="InterPro" id="IPR011021">
    <property type="entry name" value="Arrestin-like_N"/>
</dbReference>
<dbReference type="PANTHER" id="PTHR11188">
    <property type="entry name" value="ARRESTIN DOMAIN CONTAINING PROTEIN"/>
    <property type="match status" value="1"/>
</dbReference>
<accession>V3ZSJ4</accession>
<dbReference type="Pfam" id="PF02752">
    <property type="entry name" value="Arrestin_C"/>
    <property type="match status" value="1"/>
</dbReference>
<evidence type="ECO:0000259" key="2">
    <source>
        <dbReference type="SMART" id="SM01017"/>
    </source>
</evidence>
<dbReference type="InterPro" id="IPR014756">
    <property type="entry name" value="Ig_E-set"/>
</dbReference>
<dbReference type="Gene3D" id="2.60.40.640">
    <property type="match status" value="2"/>
</dbReference>
<dbReference type="SMART" id="SM01017">
    <property type="entry name" value="Arrestin_C"/>
    <property type="match status" value="1"/>
</dbReference>
<dbReference type="HOGENOM" id="CLU_534531_0_0_1"/>
<dbReference type="RefSeq" id="XP_009054906.1">
    <property type="nucleotide sequence ID" value="XM_009056658.1"/>
</dbReference>
<evidence type="ECO:0000313" key="3">
    <source>
        <dbReference type="EMBL" id="ESO94408.1"/>
    </source>
</evidence>
<dbReference type="GO" id="GO:0005737">
    <property type="term" value="C:cytoplasm"/>
    <property type="evidence" value="ECO:0007669"/>
    <property type="project" value="TreeGrafter"/>
</dbReference>
<name>V3ZSJ4_LOTGI</name>
<proteinExistence type="inferred from homology"/>
<feature type="domain" description="Arrestin C-terminal-like" evidence="2">
    <location>
        <begin position="303"/>
        <end position="440"/>
    </location>
</feature>
<dbReference type="Proteomes" id="UP000030746">
    <property type="component" value="Unassembled WGS sequence"/>
</dbReference>
<organism evidence="3 4">
    <name type="scientific">Lottia gigantea</name>
    <name type="common">Giant owl limpet</name>
    <dbReference type="NCBI Taxonomy" id="225164"/>
    <lineage>
        <taxon>Eukaryota</taxon>
        <taxon>Metazoa</taxon>
        <taxon>Spiralia</taxon>
        <taxon>Lophotrochozoa</taxon>
        <taxon>Mollusca</taxon>
        <taxon>Gastropoda</taxon>
        <taxon>Patellogastropoda</taxon>
        <taxon>Lottioidea</taxon>
        <taxon>Lottiidae</taxon>
        <taxon>Lottia</taxon>
    </lineage>
</organism>
<dbReference type="OMA" id="TSFLHGC"/>
<comment type="similarity">
    <text evidence="1">Belongs to the arrestin family.</text>
</comment>
<dbReference type="SUPFAM" id="SSF81296">
    <property type="entry name" value="E set domains"/>
    <property type="match status" value="2"/>
</dbReference>
<protein>
    <recommendedName>
        <fullName evidence="2">Arrestin C-terminal-like domain-containing protein</fullName>
    </recommendedName>
</protein>
<dbReference type="GeneID" id="20243187"/>
<dbReference type="EMBL" id="KB201810">
    <property type="protein sequence ID" value="ESO94408.1"/>
    <property type="molecule type" value="Genomic_DNA"/>
</dbReference>
<dbReference type="OrthoDB" id="2333384at2759"/>
<sequence>MATEVTTPNNMSRSVPVGTVSDRVQKIKTIRSTSTSNSNPEVSTQNGYIGKAQTFTPTHRKKAVEMNGFISHGRVSGGKYVVTGSPSGLANYGFSESMDNLKGISSGKKGTNRQLSFTEDLLDSSDQIQMLNKVYQNGGEEISGTVIMDLSKSLEIRYLELVVVGVGNASLTKTGKLFTQQENYMYKRTCVIGNNETKWTSLLTPGKYVSNFHFHLSKDVPSSMDYDEQYSGLRFNVSYFIKARLIDSSRKSVASKKHKKAHQKSLLSYRLDFKVLRPFDVNMLPDVNLPINHMEEVALACGKGRTATIGLALDRSVFLAGDDIRLQISLAVPASRKIKEIICGLQQHVSFQTPGQRASYTLVQLQNKNPEETAVVTIESNMKTSSYEVVIPTHNDILTSFNYGCNILKVTYSVKTLIKFSQGGGKLNLAMPIAIGPCAEPIYYEKSAFKKAVPVFKRPVRFPCFTPASRNSSFYSQEQSSQSSRKINVVTKYQVSPFGRIFLCCFGRGK</sequence>
<dbReference type="GO" id="GO:0015031">
    <property type="term" value="P:protein transport"/>
    <property type="evidence" value="ECO:0007669"/>
    <property type="project" value="TreeGrafter"/>
</dbReference>
<dbReference type="PANTHER" id="PTHR11188:SF17">
    <property type="entry name" value="FI21816P1"/>
    <property type="match status" value="1"/>
</dbReference>
<dbReference type="CTD" id="20243187"/>
<keyword evidence="4" id="KW-1185">Reference proteome</keyword>
<evidence type="ECO:0000256" key="1">
    <source>
        <dbReference type="ARBA" id="ARBA00005298"/>
    </source>
</evidence>
<evidence type="ECO:0000313" key="4">
    <source>
        <dbReference type="Proteomes" id="UP000030746"/>
    </source>
</evidence>
<dbReference type="InterPro" id="IPR011022">
    <property type="entry name" value="Arrestin_C-like"/>
</dbReference>